<dbReference type="InterPro" id="IPR051681">
    <property type="entry name" value="Ser/Thr_Kinases-Pseudokinases"/>
</dbReference>
<evidence type="ECO:0000259" key="1">
    <source>
        <dbReference type="PROSITE" id="PS50011"/>
    </source>
</evidence>
<dbReference type="EMBL" id="QKWP01000128">
    <property type="protein sequence ID" value="RIB26661.1"/>
    <property type="molecule type" value="Genomic_DNA"/>
</dbReference>
<keyword evidence="2" id="KW-0808">Transferase</keyword>
<sequence>MHCNEDNTNEAWCLTCDPDIETRWTSGIKDIDDCIKVFQLRTFAYEDVIEWIPFEKLYKIEIIGVGGFGSIYKATWSVGIRTIEKINFGDDNYPYKRSREADSIVALKTLSSSKLKHHLQCILYGSKLRIYGLTYNSKTNEYLMVFQYANDGSIHKLLQSNFNNLTWKFKLDQLKNISLDLAKIHDANYIHADFHSGNILHSKGTSYVSDLGLSKKKDENSEDDDIYGVMPYVAPEILLGKQQFTQAADIYGLGIVMAEITTGQRPFDGYKFDGDLAIKICNGLRPVFASGTPACYIELARHCMNLNPQKRPSAWYIYWQINDWLKKLASDDESKIKKLFLNADEIIKTRPIIPLKHPNHMYTSKIISTQKILSAVEESKSIDLIDIPASD</sequence>
<evidence type="ECO:0000313" key="2">
    <source>
        <dbReference type="EMBL" id="RIB26661.1"/>
    </source>
</evidence>
<dbReference type="InterPro" id="IPR001245">
    <property type="entry name" value="Ser-Thr/Tyr_kinase_cat_dom"/>
</dbReference>
<dbReference type="GO" id="GO:0004674">
    <property type="term" value="F:protein serine/threonine kinase activity"/>
    <property type="evidence" value="ECO:0007669"/>
    <property type="project" value="TreeGrafter"/>
</dbReference>
<reference evidence="2 3" key="1">
    <citation type="submission" date="2018-06" db="EMBL/GenBank/DDBJ databases">
        <title>Comparative genomics reveals the genomic features of Rhizophagus irregularis, R. cerebriforme, R. diaphanum and Gigaspora rosea, and their symbiotic lifestyle signature.</title>
        <authorList>
            <person name="Morin E."/>
            <person name="San Clemente H."/>
            <person name="Chen E.C.H."/>
            <person name="De La Providencia I."/>
            <person name="Hainaut M."/>
            <person name="Kuo A."/>
            <person name="Kohler A."/>
            <person name="Murat C."/>
            <person name="Tang N."/>
            <person name="Roy S."/>
            <person name="Loubradou J."/>
            <person name="Henrissat B."/>
            <person name="Grigoriev I.V."/>
            <person name="Corradi N."/>
            <person name="Roux C."/>
            <person name="Martin F.M."/>
        </authorList>
    </citation>
    <scope>NUCLEOTIDE SEQUENCE [LARGE SCALE GENOMIC DNA]</scope>
    <source>
        <strain evidence="2 3">DAOM 194757</strain>
    </source>
</reference>
<dbReference type="AlphaFoldDB" id="A0A397VXW2"/>
<comment type="caution">
    <text evidence="2">The sequence shown here is derived from an EMBL/GenBank/DDBJ whole genome shotgun (WGS) entry which is preliminary data.</text>
</comment>
<organism evidence="2 3">
    <name type="scientific">Gigaspora rosea</name>
    <dbReference type="NCBI Taxonomy" id="44941"/>
    <lineage>
        <taxon>Eukaryota</taxon>
        <taxon>Fungi</taxon>
        <taxon>Fungi incertae sedis</taxon>
        <taxon>Mucoromycota</taxon>
        <taxon>Glomeromycotina</taxon>
        <taxon>Glomeromycetes</taxon>
        <taxon>Diversisporales</taxon>
        <taxon>Gigasporaceae</taxon>
        <taxon>Gigaspora</taxon>
    </lineage>
</organism>
<feature type="domain" description="Protein kinase" evidence="1">
    <location>
        <begin position="57"/>
        <end position="325"/>
    </location>
</feature>
<dbReference type="SUPFAM" id="SSF56112">
    <property type="entry name" value="Protein kinase-like (PK-like)"/>
    <property type="match status" value="1"/>
</dbReference>
<protein>
    <submittedName>
        <fullName evidence="2">Kinase-like domain-containing protein</fullName>
    </submittedName>
</protein>
<dbReference type="Pfam" id="PF07714">
    <property type="entry name" value="PK_Tyr_Ser-Thr"/>
    <property type="match status" value="1"/>
</dbReference>
<dbReference type="InterPro" id="IPR000719">
    <property type="entry name" value="Prot_kinase_dom"/>
</dbReference>
<dbReference type="GO" id="GO:0005524">
    <property type="term" value="F:ATP binding"/>
    <property type="evidence" value="ECO:0007669"/>
    <property type="project" value="InterPro"/>
</dbReference>
<name>A0A397VXW2_9GLOM</name>
<dbReference type="STRING" id="44941.A0A397VXW2"/>
<dbReference type="Gene3D" id="1.10.510.10">
    <property type="entry name" value="Transferase(Phosphotransferase) domain 1"/>
    <property type="match status" value="1"/>
</dbReference>
<keyword evidence="2" id="KW-0418">Kinase</keyword>
<dbReference type="PROSITE" id="PS50011">
    <property type="entry name" value="PROTEIN_KINASE_DOM"/>
    <property type="match status" value="1"/>
</dbReference>
<evidence type="ECO:0000313" key="3">
    <source>
        <dbReference type="Proteomes" id="UP000266673"/>
    </source>
</evidence>
<dbReference type="PANTHER" id="PTHR44329:SF214">
    <property type="entry name" value="PROTEIN KINASE DOMAIN-CONTAINING PROTEIN"/>
    <property type="match status" value="1"/>
</dbReference>
<proteinExistence type="predicted"/>
<keyword evidence="3" id="KW-1185">Reference proteome</keyword>
<gene>
    <name evidence="2" type="ORF">C2G38_2030043</name>
</gene>
<dbReference type="Proteomes" id="UP000266673">
    <property type="component" value="Unassembled WGS sequence"/>
</dbReference>
<accession>A0A397VXW2</accession>
<dbReference type="PANTHER" id="PTHR44329">
    <property type="entry name" value="SERINE/THREONINE-PROTEIN KINASE TNNI3K-RELATED"/>
    <property type="match status" value="1"/>
</dbReference>
<dbReference type="InterPro" id="IPR011009">
    <property type="entry name" value="Kinase-like_dom_sf"/>
</dbReference>
<dbReference type="OrthoDB" id="4062651at2759"/>